<dbReference type="Gene3D" id="1.10.10.10">
    <property type="entry name" value="Winged helix-like DNA-binding domain superfamily/Winged helix DNA-binding domain"/>
    <property type="match status" value="1"/>
</dbReference>
<feature type="domain" description="HTH lysR-type" evidence="5">
    <location>
        <begin position="21"/>
        <end position="78"/>
    </location>
</feature>
<evidence type="ECO:0000313" key="7">
    <source>
        <dbReference type="Proteomes" id="UP000008148"/>
    </source>
</evidence>
<dbReference type="STRING" id="290338.CKO_02556"/>
<dbReference type="Pfam" id="PF03466">
    <property type="entry name" value="LysR_substrate"/>
    <property type="match status" value="1"/>
</dbReference>
<evidence type="ECO:0000259" key="5">
    <source>
        <dbReference type="PROSITE" id="PS50931"/>
    </source>
</evidence>
<dbReference type="HOGENOM" id="CLU_039613_39_5_6"/>
<dbReference type="PANTHER" id="PTHR30118">
    <property type="entry name" value="HTH-TYPE TRANSCRIPTIONAL REGULATOR LEUO-RELATED"/>
    <property type="match status" value="1"/>
</dbReference>
<dbReference type="InterPro" id="IPR005119">
    <property type="entry name" value="LysR_subst-bd"/>
</dbReference>
<dbReference type="Gene3D" id="3.40.190.10">
    <property type="entry name" value="Periplasmic binding protein-like II"/>
    <property type="match status" value="2"/>
</dbReference>
<evidence type="ECO:0000256" key="4">
    <source>
        <dbReference type="ARBA" id="ARBA00023163"/>
    </source>
</evidence>
<keyword evidence="3" id="KW-0238">DNA-binding</keyword>
<dbReference type="InterPro" id="IPR036388">
    <property type="entry name" value="WH-like_DNA-bd_sf"/>
</dbReference>
<dbReference type="InterPro" id="IPR050389">
    <property type="entry name" value="LysR-type_TF"/>
</dbReference>
<comment type="similarity">
    <text evidence="1">Belongs to the LysR transcriptional regulatory family.</text>
</comment>
<reference evidence="6 7" key="1">
    <citation type="submission" date="2007-08" db="EMBL/GenBank/DDBJ databases">
        <authorList>
            <consortium name="The Citrobacter koseri Genome Sequencing Project"/>
            <person name="McClelland M."/>
            <person name="Sanderson E.K."/>
            <person name="Porwollik S."/>
            <person name="Spieth J."/>
            <person name="Clifton W.S."/>
            <person name="Latreille P."/>
            <person name="Courtney L."/>
            <person name="Wang C."/>
            <person name="Pepin K."/>
            <person name="Bhonagiri V."/>
            <person name="Nash W."/>
            <person name="Johnson M."/>
            <person name="Thiruvilangam P."/>
            <person name="Wilson R."/>
        </authorList>
    </citation>
    <scope>NUCLEOTIDE SEQUENCE [LARGE SCALE GENOMIC DNA]</scope>
    <source>
        <strain evidence="7">ATCC BAA-895 / CDC 4225-83 / SGSC4696</strain>
    </source>
</reference>
<keyword evidence="2" id="KW-0805">Transcription regulation</keyword>
<sequence>MTIVTKQEEKNMANLYDLKKFDLNLLIIFECIYQNLSISKAAETLYITPSAVSQSLQRLRTQFNDPLFIRSGKGITPTVTGINLHHHLEENLNSLEQTINIMHSSSLKKKFIIYSPQLLTAMNVIKLINFIMEDSSVEIEHHDILMSAESAEDLLAYRKADMVITTTPLNNHSVVCTPFKTIKSVLVCRADHPRISDASTLAQVLEEPFTSYQGEEPGVKEYQSLVNSLLASRKIGFRSDSMVAIINTIAETNIIGIVPEVIYDFFHSTLKLQRVNIDQDLPSVQLYLVYNRTSLNNKGFTSIINKMTENS</sequence>
<dbReference type="SUPFAM" id="SSF46785">
    <property type="entry name" value="Winged helix' DNA-binding domain"/>
    <property type="match status" value="1"/>
</dbReference>
<accession>A8AJK2</accession>
<proteinExistence type="inferred from homology"/>
<evidence type="ECO:0000313" key="6">
    <source>
        <dbReference type="EMBL" id="ABV13665.1"/>
    </source>
</evidence>
<keyword evidence="7" id="KW-1185">Reference proteome</keyword>
<dbReference type="InterPro" id="IPR036390">
    <property type="entry name" value="WH_DNA-bd_sf"/>
</dbReference>
<name>A8AJK2_CITK8</name>
<organism evidence="6 7">
    <name type="scientific">Citrobacter koseri (strain ATCC BAA-895 / CDC 4225-83 / SGSC4696)</name>
    <dbReference type="NCBI Taxonomy" id="290338"/>
    <lineage>
        <taxon>Bacteria</taxon>
        <taxon>Pseudomonadati</taxon>
        <taxon>Pseudomonadota</taxon>
        <taxon>Gammaproteobacteria</taxon>
        <taxon>Enterobacterales</taxon>
        <taxon>Enterobacteriaceae</taxon>
        <taxon>Citrobacter</taxon>
    </lineage>
</organism>
<dbReference type="KEGG" id="cko:CKO_02556"/>
<dbReference type="GO" id="GO:0003700">
    <property type="term" value="F:DNA-binding transcription factor activity"/>
    <property type="evidence" value="ECO:0007669"/>
    <property type="project" value="InterPro"/>
</dbReference>
<dbReference type="SUPFAM" id="SSF53850">
    <property type="entry name" value="Periplasmic binding protein-like II"/>
    <property type="match status" value="1"/>
</dbReference>
<dbReference type="Pfam" id="PF00126">
    <property type="entry name" value="HTH_1"/>
    <property type="match status" value="1"/>
</dbReference>
<evidence type="ECO:0000256" key="3">
    <source>
        <dbReference type="ARBA" id="ARBA00023125"/>
    </source>
</evidence>
<dbReference type="PANTHER" id="PTHR30118:SF14">
    <property type="entry name" value="LYSR FAMILY TRANSCRIPTIONAL REGULATOR"/>
    <property type="match status" value="1"/>
</dbReference>
<evidence type="ECO:0000256" key="2">
    <source>
        <dbReference type="ARBA" id="ARBA00023015"/>
    </source>
</evidence>
<evidence type="ECO:0000256" key="1">
    <source>
        <dbReference type="ARBA" id="ARBA00009437"/>
    </source>
</evidence>
<dbReference type="AlphaFoldDB" id="A8AJK2"/>
<gene>
    <name evidence="6" type="ordered locus">CKO_02556</name>
</gene>
<dbReference type="EMBL" id="CP000822">
    <property type="protein sequence ID" value="ABV13665.1"/>
    <property type="molecule type" value="Genomic_DNA"/>
</dbReference>
<dbReference type="PROSITE" id="PS50931">
    <property type="entry name" value="HTH_LYSR"/>
    <property type="match status" value="1"/>
</dbReference>
<dbReference type="Proteomes" id="UP000008148">
    <property type="component" value="Chromosome"/>
</dbReference>
<dbReference type="NCBIfam" id="NF047710">
    <property type="entry name" value="TransRegCitRGProt"/>
    <property type="match status" value="1"/>
</dbReference>
<protein>
    <recommendedName>
        <fullName evidence="5">HTH lysR-type domain-containing protein</fullName>
    </recommendedName>
</protein>
<dbReference type="InterPro" id="IPR000847">
    <property type="entry name" value="LysR_HTH_N"/>
</dbReference>
<dbReference type="GO" id="GO:0003677">
    <property type="term" value="F:DNA binding"/>
    <property type="evidence" value="ECO:0007669"/>
    <property type="project" value="UniProtKB-KW"/>
</dbReference>
<keyword evidence="4" id="KW-0804">Transcription</keyword>